<dbReference type="Gene3D" id="3.40.50.2300">
    <property type="match status" value="1"/>
</dbReference>
<dbReference type="CDD" id="cd00082">
    <property type="entry name" value="HisKA"/>
    <property type="match status" value="1"/>
</dbReference>
<dbReference type="InterPro" id="IPR036890">
    <property type="entry name" value="HATPase_C_sf"/>
</dbReference>
<dbReference type="GO" id="GO:0000155">
    <property type="term" value="F:phosphorelay sensor kinase activity"/>
    <property type="evidence" value="ECO:0007669"/>
    <property type="project" value="InterPro"/>
</dbReference>
<feature type="domain" description="PAC" evidence="10">
    <location>
        <begin position="120"/>
        <end position="174"/>
    </location>
</feature>
<dbReference type="Pfam" id="PF13185">
    <property type="entry name" value="GAF_2"/>
    <property type="match status" value="1"/>
</dbReference>
<dbReference type="SUPFAM" id="SSF55785">
    <property type="entry name" value="PYP-like sensor domain (PAS domain)"/>
    <property type="match status" value="5"/>
</dbReference>
<dbReference type="Pfam" id="PF13426">
    <property type="entry name" value="PAS_9"/>
    <property type="match status" value="2"/>
</dbReference>
<dbReference type="Pfam" id="PF08448">
    <property type="entry name" value="PAS_4"/>
    <property type="match status" value="2"/>
</dbReference>
<dbReference type="RefSeq" id="WP_090118975.1">
    <property type="nucleotide sequence ID" value="NZ_FNNJ01000001.1"/>
</dbReference>
<dbReference type="Gene3D" id="3.30.450.40">
    <property type="match status" value="1"/>
</dbReference>
<gene>
    <name evidence="11" type="ORF">SAMN05444411_101289</name>
</gene>
<evidence type="ECO:0000313" key="12">
    <source>
        <dbReference type="Proteomes" id="UP000199595"/>
    </source>
</evidence>
<evidence type="ECO:0000256" key="1">
    <source>
        <dbReference type="ARBA" id="ARBA00000085"/>
    </source>
</evidence>
<feature type="domain" description="PAC" evidence="10">
    <location>
        <begin position="495"/>
        <end position="547"/>
    </location>
</feature>
<dbReference type="InterPro" id="IPR004358">
    <property type="entry name" value="Sig_transdc_His_kin-like_C"/>
</dbReference>
<dbReference type="SMART" id="SM00091">
    <property type="entry name" value="PAS"/>
    <property type="match status" value="5"/>
</dbReference>
<dbReference type="PROSITE" id="PS50112">
    <property type="entry name" value="PAS"/>
    <property type="match status" value="3"/>
</dbReference>
<dbReference type="InterPro" id="IPR035965">
    <property type="entry name" value="PAS-like_dom_sf"/>
</dbReference>
<dbReference type="InterPro" id="IPR000700">
    <property type="entry name" value="PAS-assoc_C"/>
</dbReference>
<dbReference type="InterPro" id="IPR003018">
    <property type="entry name" value="GAF"/>
</dbReference>
<evidence type="ECO:0000259" key="9">
    <source>
        <dbReference type="PROSITE" id="PS50112"/>
    </source>
</evidence>
<dbReference type="Proteomes" id="UP000199595">
    <property type="component" value="Unassembled WGS sequence"/>
</dbReference>
<dbReference type="SMART" id="SM00065">
    <property type="entry name" value="GAF"/>
    <property type="match status" value="1"/>
</dbReference>
<dbReference type="STRING" id="762486.SAMN05444411_101289"/>
<evidence type="ECO:0000259" key="7">
    <source>
        <dbReference type="PROSITE" id="PS50109"/>
    </source>
</evidence>
<dbReference type="Pfam" id="PF08447">
    <property type="entry name" value="PAS_3"/>
    <property type="match status" value="2"/>
</dbReference>
<dbReference type="Pfam" id="PF02518">
    <property type="entry name" value="HATPase_c"/>
    <property type="match status" value="1"/>
</dbReference>
<dbReference type="SUPFAM" id="SSF55781">
    <property type="entry name" value="GAF domain-like"/>
    <property type="match status" value="1"/>
</dbReference>
<dbReference type="GO" id="GO:0009927">
    <property type="term" value="F:histidine phosphotransfer kinase activity"/>
    <property type="evidence" value="ECO:0007669"/>
    <property type="project" value="TreeGrafter"/>
</dbReference>
<dbReference type="InterPro" id="IPR001610">
    <property type="entry name" value="PAC"/>
</dbReference>
<dbReference type="Pfam" id="PF00072">
    <property type="entry name" value="Response_reg"/>
    <property type="match status" value="1"/>
</dbReference>
<dbReference type="SMART" id="SM00387">
    <property type="entry name" value="HATPase_c"/>
    <property type="match status" value="1"/>
</dbReference>
<dbReference type="InterPro" id="IPR029016">
    <property type="entry name" value="GAF-like_dom_sf"/>
</dbReference>
<evidence type="ECO:0000313" key="11">
    <source>
        <dbReference type="EMBL" id="SDW21173.1"/>
    </source>
</evidence>
<feature type="domain" description="PAS" evidence="9">
    <location>
        <begin position="412"/>
        <end position="489"/>
    </location>
</feature>
<dbReference type="OrthoDB" id="9811889at2"/>
<reference evidence="11 12" key="1">
    <citation type="submission" date="2016-10" db="EMBL/GenBank/DDBJ databases">
        <authorList>
            <person name="de Groot N.N."/>
        </authorList>
    </citation>
    <scope>NUCLEOTIDE SEQUENCE [LARGE SCALE GENOMIC DNA]</scope>
    <source>
        <strain evidence="11 12">DSM 24956</strain>
    </source>
</reference>
<evidence type="ECO:0000256" key="5">
    <source>
        <dbReference type="ARBA" id="ARBA00022777"/>
    </source>
</evidence>
<feature type="domain" description="PAC" evidence="10">
    <location>
        <begin position="250"/>
        <end position="301"/>
    </location>
</feature>
<feature type="domain" description="PAS" evidence="9">
    <location>
        <begin position="302"/>
        <end position="372"/>
    </location>
</feature>
<dbReference type="InterPro" id="IPR005467">
    <property type="entry name" value="His_kinase_dom"/>
</dbReference>
<sequence>MKINKPNSGLDSKLEAEKYFNLFNHAPISLWLEDFSEAKNYLDKKVKEQNTTITNYLDSNPEVIPKLASLVTVKDVNETTLKIYKAKTKNELLQNLNKVFTKNSSEGFSTLLVELLKGKSKVEISTVNKTLEGEEFDVLIKFNAVDREKNNLSNVIVSIENITERLKAEKILAESQKRYKEAQQVSKIGSWEYDFLNKKLYWSDEAYNLIEIDPNEDLISLDFYLSFVHINDRDLVDDFSISNLLQNRTQQLQYRIITSSGKIKYINEKRSVIVKNGLIVKILGICQDVTERILSEKKLNSTKNLLSDTLSSINDGFVILDYNSDYTYINNSAAKLLGRKPEDLIGKNIWEEFPEEKGDLFYDKYQKALITRKPTSFENYFAPWKKWFENRIIPSGDGLLIFFQEITQKKEKENEIRKAYNIINKSSSVAILCKNEYNFPVEFISENVKDLFGFSHSKFLSGSILLQDIIHKDDLTTFRDQIFDIAKSPKLNFLKPKPFRIISKKGKTKWVRTKVDVIRDKTNKITHLQGIVEDITESKKTEDLFFESNQRLIEQFNNTPLASIMWDLDFNVLDWNNSSERIFGFSKKEAVGKHANELIIPENLRDIIFSKWKLLLKGKGSYRNTNQNITKNGSLITCDWYNVALKDSNDNVIGVASLIDDITDKNKAELALQKSEQKYKDLFEKSKDAVLILKDGIFVDCNESTLDLFGYKNKNGLLKQHPSKISPLKQPCGKKSFDFANELIDIAIKDGSHRFNWIHKRKDGLEFPAEVTLTKIEDLNNANVHAVIRDITERVKKEKLENVIYNISNSALSISDFTEFGEFIKTELNKVIDTNNFYIALYNKDTDTINTPYIADEHNFKVENFPAENTLTGYVIKNKKPLKVNLSQHQKLIDQKEVGMVGPVSKVWIGVPLKIKNNVFGAIAVQSYISEEAYSDNDVQLLEFVANQISSAIQIKDTQNKLEKALAKAQESDRLKSAFLANMSHEIRTPMNGIIGFSELLSNKETSGKEKQNYAEIVVKSSQQLLSIVNDVLDISKIEAGVVQIHNEKIILNNLLDDLYSFHKNKAKTKNLQLILEKGLADDKSIISIDKTKLNQVFNNLISNSFKFTKSGSVEFGYSKIDNYLECYVKDTGVGIKKELQPTIFDRFTQANISLNSQHKGTGLGLAISKKYIELFGGEIWLNSDKNGTVIKFILPYDNTIKKTKTIAHKPVNKTTNVKDKNLTLLIAEDEEFNMMYLHELFSSTNIKIVEASNGEEAVKIAQNDNSIDLVLMDIKMPILNGYEAMKAIKKTNPTLPIIALSAFAMESDKETAIGKGFNSYLTKPIDRKLLFELIDEFSN</sequence>
<dbReference type="InterPro" id="IPR013655">
    <property type="entry name" value="PAS_fold_3"/>
</dbReference>
<dbReference type="InterPro" id="IPR011006">
    <property type="entry name" value="CheY-like_superfamily"/>
</dbReference>
<dbReference type="SMART" id="SM00086">
    <property type="entry name" value="PAC"/>
    <property type="match status" value="5"/>
</dbReference>
<dbReference type="CDD" id="cd00130">
    <property type="entry name" value="PAS"/>
    <property type="match status" value="4"/>
</dbReference>
<name>A0A1H2RNV6_9FLAO</name>
<evidence type="ECO:0000256" key="3">
    <source>
        <dbReference type="ARBA" id="ARBA00022553"/>
    </source>
</evidence>
<evidence type="ECO:0000256" key="6">
    <source>
        <dbReference type="PROSITE-ProRule" id="PRU00169"/>
    </source>
</evidence>
<protein>
    <recommendedName>
        <fullName evidence="2">histidine kinase</fullName>
        <ecNumber evidence="2">2.7.13.3</ecNumber>
    </recommendedName>
</protein>
<dbReference type="CDD" id="cd17546">
    <property type="entry name" value="REC_hyHK_CKI1_RcsC-like"/>
    <property type="match status" value="1"/>
</dbReference>
<keyword evidence="5" id="KW-0418">Kinase</keyword>
<dbReference type="InterPro" id="IPR013656">
    <property type="entry name" value="PAS_4"/>
</dbReference>
<dbReference type="SMART" id="SM00448">
    <property type="entry name" value="REC"/>
    <property type="match status" value="1"/>
</dbReference>
<evidence type="ECO:0000256" key="2">
    <source>
        <dbReference type="ARBA" id="ARBA00012438"/>
    </source>
</evidence>
<dbReference type="SUPFAM" id="SSF52172">
    <property type="entry name" value="CheY-like"/>
    <property type="match status" value="1"/>
</dbReference>
<proteinExistence type="predicted"/>
<dbReference type="Gene3D" id="3.30.565.10">
    <property type="entry name" value="Histidine kinase-like ATPase, C-terminal domain"/>
    <property type="match status" value="1"/>
</dbReference>
<dbReference type="Gene3D" id="2.10.70.100">
    <property type="match status" value="1"/>
</dbReference>
<dbReference type="SUPFAM" id="SSF47384">
    <property type="entry name" value="Homodimeric domain of signal transducing histidine kinase"/>
    <property type="match status" value="1"/>
</dbReference>
<dbReference type="InterPro" id="IPR003594">
    <property type="entry name" value="HATPase_dom"/>
</dbReference>
<accession>A0A1H2RNV6</accession>
<dbReference type="Pfam" id="PF00512">
    <property type="entry name" value="HisKA"/>
    <property type="match status" value="1"/>
</dbReference>
<dbReference type="InterPro" id="IPR001789">
    <property type="entry name" value="Sig_transdc_resp-reg_receiver"/>
</dbReference>
<dbReference type="EMBL" id="FNNJ01000001">
    <property type="protein sequence ID" value="SDW21173.1"/>
    <property type="molecule type" value="Genomic_DNA"/>
</dbReference>
<dbReference type="Gene3D" id="3.30.450.20">
    <property type="entry name" value="PAS domain"/>
    <property type="match status" value="6"/>
</dbReference>
<dbReference type="PROSITE" id="PS50109">
    <property type="entry name" value="HIS_KIN"/>
    <property type="match status" value="1"/>
</dbReference>
<dbReference type="PANTHER" id="PTHR43047:SF72">
    <property type="entry name" value="OSMOSENSING HISTIDINE PROTEIN KINASE SLN1"/>
    <property type="match status" value="1"/>
</dbReference>
<dbReference type="Gene3D" id="1.10.287.130">
    <property type="match status" value="1"/>
</dbReference>
<dbReference type="GO" id="GO:0005886">
    <property type="term" value="C:plasma membrane"/>
    <property type="evidence" value="ECO:0007669"/>
    <property type="project" value="TreeGrafter"/>
</dbReference>
<keyword evidence="4" id="KW-0808">Transferase</keyword>
<organism evidence="11 12">
    <name type="scientific">Lutibacter oricola</name>
    <dbReference type="NCBI Taxonomy" id="762486"/>
    <lineage>
        <taxon>Bacteria</taxon>
        <taxon>Pseudomonadati</taxon>
        <taxon>Bacteroidota</taxon>
        <taxon>Flavobacteriia</taxon>
        <taxon>Flavobacteriales</taxon>
        <taxon>Flavobacteriaceae</taxon>
        <taxon>Lutibacter</taxon>
    </lineage>
</organism>
<dbReference type="PANTHER" id="PTHR43047">
    <property type="entry name" value="TWO-COMPONENT HISTIDINE PROTEIN KINASE"/>
    <property type="match status" value="1"/>
</dbReference>
<evidence type="ECO:0000259" key="10">
    <source>
        <dbReference type="PROSITE" id="PS50113"/>
    </source>
</evidence>
<evidence type="ECO:0000259" key="8">
    <source>
        <dbReference type="PROSITE" id="PS50110"/>
    </source>
</evidence>
<dbReference type="PROSITE" id="PS50110">
    <property type="entry name" value="RESPONSE_REGULATORY"/>
    <property type="match status" value="1"/>
</dbReference>
<feature type="domain" description="Histidine kinase" evidence="7">
    <location>
        <begin position="982"/>
        <end position="1199"/>
    </location>
</feature>
<dbReference type="PRINTS" id="PR00344">
    <property type="entry name" value="BCTRLSENSOR"/>
</dbReference>
<dbReference type="SMART" id="SM00388">
    <property type="entry name" value="HisKA"/>
    <property type="match status" value="1"/>
</dbReference>
<dbReference type="EC" id="2.7.13.3" evidence="2"/>
<keyword evidence="3 6" id="KW-0597">Phosphoprotein</keyword>
<dbReference type="InterPro" id="IPR036097">
    <property type="entry name" value="HisK_dim/P_sf"/>
</dbReference>
<feature type="domain" description="PAS" evidence="9">
    <location>
        <begin position="548"/>
        <end position="603"/>
    </location>
</feature>
<dbReference type="InterPro" id="IPR003661">
    <property type="entry name" value="HisK_dim/P_dom"/>
</dbReference>
<feature type="domain" description="PAC" evidence="10">
    <location>
        <begin position="622"/>
        <end position="674"/>
    </location>
</feature>
<dbReference type="NCBIfam" id="TIGR00229">
    <property type="entry name" value="sensory_box"/>
    <property type="match status" value="4"/>
</dbReference>
<dbReference type="SUPFAM" id="SSF55874">
    <property type="entry name" value="ATPase domain of HSP90 chaperone/DNA topoisomerase II/histidine kinase"/>
    <property type="match status" value="1"/>
</dbReference>
<comment type="catalytic activity">
    <reaction evidence="1">
        <text>ATP + protein L-histidine = ADP + protein N-phospho-L-histidine.</text>
        <dbReference type="EC" id="2.7.13.3"/>
    </reaction>
</comment>
<dbReference type="InterPro" id="IPR000014">
    <property type="entry name" value="PAS"/>
</dbReference>
<evidence type="ECO:0000256" key="4">
    <source>
        <dbReference type="ARBA" id="ARBA00022679"/>
    </source>
</evidence>
<dbReference type="FunFam" id="3.30.565.10:FF:000006">
    <property type="entry name" value="Sensor histidine kinase WalK"/>
    <property type="match status" value="1"/>
</dbReference>
<keyword evidence="12" id="KW-1185">Reference proteome</keyword>
<dbReference type="PROSITE" id="PS50113">
    <property type="entry name" value="PAC"/>
    <property type="match status" value="4"/>
</dbReference>
<feature type="modified residue" description="4-aspartylphosphate" evidence="6">
    <location>
        <position position="1274"/>
    </location>
</feature>
<feature type="domain" description="Response regulatory" evidence="8">
    <location>
        <begin position="1224"/>
        <end position="1339"/>
    </location>
</feature>